<dbReference type="GO" id="GO:0016538">
    <property type="term" value="F:cyclin-dependent protein serine/threonine kinase regulator activity"/>
    <property type="evidence" value="ECO:0007669"/>
    <property type="project" value="InterPro"/>
</dbReference>
<name>A0A4P9W276_9FUNG</name>
<dbReference type="Gene3D" id="1.10.472.10">
    <property type="entry name" value="Cyclin-like"/>
    <property type="match status" value="3"/>
</dbReference>
<keyword evidence="3" id="KW-1185">Reference proteome</keyword>
<dbReference type="CDD" id="cd20514">
    <property type="entry name" value="CYCLIN_CCNC_rpt2"/>
    <property type="match status" value="1"/>
</dbReference>
<gene>
    <name evidence="2" type="ORF">BDK51DRAFT_4398</name>
</gene>
<dbReference type="OrthoDB" id="10266018at2759"/>
<evidence type="ECO:0000313" key="2">
    <source>
        <dbReference type="EMBL" id="RKO85283.1"/>
    </source>
</evidence>
<proteinExistence type="predicted"/>
<dbReference type="EMBL" id="KZ999232">
    <property type="protein sequence ID" value="RKO85283.1"/>
    <property type="molecule type" value="Genomic_DNA"/>
</dbReference>
<dbReference type="GO" id="GO:0006357">
    <property type="term" value="P:regulation of transcription by RNA polymerase II"/>
    <property type="evidence" value="ECO:0007669"/>
    <property type="project" value="InterPro"/>
</dbReference>
<dbReference type="SUPFAM" id="SSF47954">
    <property type="entry name" value="Cyclin-like"/>
    <property type="match status" value="2"/>
</dbReference>
<dbReference type="PANTHER" id="PTHR10026">
    <property type="entry name" value="CYCLIN"/>
    <property type="match status" value="1"/>
</dbReference>
<protein>
    <submittedName>
        <fullName evidence="2">Cyclin-like protein</fullName>
    </submittedName>
</protein>
<dbReference type="AlphaFoldDB" id="A0A4P9W276"/>
<sequence length="155" mass="18063">NSFFNTDPLLVVVTCIYLACKIEECPHHIKNIVTEMKHILGRFHYDIATIAEFEFYLLEDLDFHMILYHPYRPLMLFIVNDTYRTDLCLLYPPHIIALAAVYMTSALNEEAFRVADVDVKTWLSGMSVDIEELAYVTQEILDLYQLMGTYGEDQI</sequence>
<dbReference type="Pfam" id="PF00134">
    <property type="entry name" value="Cyclin_N"/>
    <property type="match status" value="1"/>
</dbReference>
<accession>A0A4P9W276</accession>
<feature type="non-terminal residue" evidence="2">
    <location>
        <position position="1"/>
    </location>
</feature>
<dbReference type="Proteomes" id="UP000269721">
    <property type="component" value="Unassembled WGS sequence"/>
</dbReference>
<organism evidence="2 3">
    <name type="scientific">Blyttiomyces helicus</name>
    <dbReference type="NCBI Taxonomy" id="388810"/>
    <lineage>
        <taxon>Eukaryota</taxon>
        <taxon>Fungi</taxon>
        <taxon>Fungi incertae sedis</taxon>
        <taxon>Chytridiomycota</taxon>
        <taxon>Chytridiomycota incertae sedis</taxon>
        <taxon>Chytridiomycetes</taxon>
        <taxon>Chytridiomycetes incertae sedis</taxon>
        <taxon>Blyttiomyces</taxon>
    </lineage>
</organism>
<feature type="domain" description="Cyclin N-terminal" evidence="1">
    <location>
        <begin position="8"/>
        <end position="65"/>
    </location>
</feature>
<dbReference type="InterPro" id="IPR006671">
    <property type="entry name" value="Cyclin_N"/>
</dbReference>
<feature type="non-terminal residue" evidence="2">
    <location>
        <position position="155"/>
    </location>
</feature>
<reference evidence="3" key="1">
    <citation type="journal article" date="2018" name="Nat. Microbiol.">
        <title>Leveraging single-cell genomics to expand the fungal tree of life.</title>
        <authorList>
            <person name="Ahrendt S.R."/>
            <person name="Quandt C.A."/>
            <person name="Ciobanu D."/>
            <person name="Clum A."/>
            <person name="Salamov A."/>
            <person name="Andreopoulos B."/>
            <person name="Cheng J.F."/>
            <person name="Woyke T."/>
            <person name="Pelin A."/>
            <person name="Henrissat B."/>
            <person name="Reynolds N.K."/>
            <person name="Benny G.L."/>
            <person name="Smith M.E."/>
            <person name="James T.Y."/>
            <person name="Grigoriev I.V."/>
        </authorList>
    </citation>
    <scope>NUCLEOTIDE SEQUENCE [LARGE SCALE GENOMIC DNA]</scope>
</reference>
<evidence type="ECO:0000313" key="3">
    <source>
        <dbReference type="Proteomes" id="UP000269721"/>
    </source>
</evidence>
<dbReference type="InterPro" id="IPR043198">
    <property type="entry name" value="Cyclin/Ssn8"/>
</dbReference>
<evidence type="ECO:0000259" key="1">
    <source>
        <dbReference type="Pfam" id="PF00134"/>
    </source>
</evidence>
<dbReference type="InterPro" id="IPR036915">
    <property type="entry name" value="Cyclin-like_sf"/>
</dbReference>